<sequence length="113" mass="12801">MTSYVRERIIQLLFICKFVKSVHLCYLYSAVTLDGILSTDVFDKKLIKINLLKPFHTSTLKNITLTVTVLLSTTHRTISVENNSSTGFYALCVGPINELLLVSDGLEDFMKFH</sequence>
<organism evidence="1">
    <name type="scientific">Brugia malayi</name>
    <name type="common">Filarial nematode worm</name>
    <dbReference type="NCBI Taxonomy" id="6279"/>
    <lineage>
        <taxon>Eukaryota</taxon>
        <taxon>Metazoa</taxon>
        <taxon>Ecdysozoa</taxon>
        <taxon>Nematoda</taxon>
        <taxon>Chromadorea</taxon>
        <taxon>Rhabditida</taxon>
        <taxon>Spirurina</taxon>
        <taxon>Spiruromorpha</taxon>
        <taxon>Filarioidea</taxon>
        <taxon>Onchocercidae</taxon>
        <taxon>Brugia</taxon>
    </lineage>
</organism>
<dbReference type="AlphaFoldDB" id="A0A1I9G4W9"/>
<evidence type="ECO:0000313" key="1">
    <source>
        <dbReference type="EMBL" id="CDQ00502.1"/>
    </source>
</evidence>
<gene>
    <name evidence="1" type="primary">Bm13551</name>
    <name evidence="1" type="ORF">BM_Bm13551</name>
</gene>
<reference evidence="1" key="2">
    <citation type="submission" date="2012-12" db="EMBL/GenBank/DDBJ databases">
        <authorList>
            <consortium name="WormBase Consortium"/>
            <person name="Ghedin E."/>
            <person name="Paulini M."/>
        </authorList>
    </citation>
    <scope>NUCLEOTIDE SEQUENCE</scope>
    <source>
        <strain evidence="1">FR3</strain>
    </source>
</reference>
<name>A0A1I9G4W9_BRUMA</name>
<reference evidence="1" key="1">
    <citation type="journal article" date="2007" name="Science">
        <title>Draft genome of the filarial nematode parasite Brugia malayi.</title>
        <authorList>
            <person name="Ghedin E."/>
            <person name="Wang S."/>
            <person name="Spiro D."/>
            <person name="Caler E."/>
            <person name="Zhao Q."/>
            <person name="Crabtree J."/>
            <person name="Allen J.E."/>
            <person name="Delcher A.L."/>
            <person name="Guiliano D.B."/>
            <person name="Miranda-Saavedra D."/>
            <person name="Angiuoli S.V."/>
            <person name="Creasy T."/>
            <person name="Amedeo P."/>
            <person name="Haas B."/>
            <person name="El-Sayed N.M."/>
            <person name="Wortman J.R."/>
            <person name="Feldblyum T."/>
            <person name="Tallon L."/>
            <person name="Schatz M."/>
            <person name="Shumway M."/>
            <person name="Koo H."/>
            <person name="Salzberg S.L."/>
            <person name="Schobel S."/>
            <person name="Pertea M."/>
            <person name="Pop M."/>
            <person name="White O."/>
            <person name="Barton G.J."/>
            <person name="Carlow C.K."/>
            <person name="Crawford M.J."/>
            <person name="Daub J."/>
            <person name="Dimmic M.W."/>
            <person name="Estes C.F."/>
            <person name="Foster J.M."/>
            <person name="Ganatra M."/>
            <person name="Gregory W.F."/>
            <person name="Johnson N.M."/>
            <person name="Jin J."/>
            <person name="Komuniecki R."/>
            <person name="Korf I."/>
            <person name="Kumar S."/>
            <person name="Laney S."/>
            <person name="Li B.W."/>
            <person name="Li W."/>
            <person name="Lindblom T.H."/>
            <person name="Lustigman S."/>
            <person name="Ma D."/>
            <person name="Maina C.V."/>
            <person name="Martin D.M."/>
            <person name="McCarter J.P."/>
            <person name="McReynolds L."/>
            <person name="Mitreva M."/>
            <person name="Nutman T.B."/>
            <person name="Parkinson J."/>
            <person name="Peregrin-Alvarez J.M."/>
            <person name="Poole C."/>
            <person name="Ren Q."/>
            <person name="Saunders L."/>
            <person name="Sluder A.E."/>
            <person name="Smith K."/>
            <person name="Stanke M."/>
            <person name="Unnasch T.R."/>
            <person name="Ware J."/>
            <person name="Wei A.D."/>
            <person name="Weil G."/>
            <person name="Williams D.J."/>
            <person name="Zhang Y."/>
            <person name="Williams S.A."/>
            <person name="Fraser-Liggett C."/>
            <person name="Slatko B."/>
            <person name="Blaxter M.L."/>
            <person name="Scott A.L."/>
        </authorList>
    </citation>
    <scope>NUCLEOTIDE SEQUENCE</scope>
    <source>
        <strain evidence="1">FR3</strain>
    </source>
</reference>
<protein>
    <submittedName>
        <fullName evidence="1">Bm13551</fullName>
    </submittedName>
</protein>
<accession>A0A1I9G4W9</accession>
<dbReference type="EMBL" id="LN857014">
    <property type="protein sequence ID" value="CDQ00502.1"/>
    <property type="molecule type" value="Genomic_DNA"/>
</dbReference>
<proteinExistence type="predicted"/>